<evidence type="ECO:0000256" key="1">
    <source>
        <dbReference type="ARBA" id="ARBA00008887"/>
    </source>
</evidence>
<dbReference type="PANTHER" id="PTHR46532:SF4">
    <property type="entry name" value="AAA+ ATPASE DOMAIN-CONTAINING PROTEIN"/>
    <property type="match status" value="1"/>
</dbReference>
<dbReference type="eggNOG" id="KOG3595">
    <property type="taxonomic scope" value="Eukaryota"/>
</dbReference>
<comment type="similarity">
    <text evidence="1">Belongs to the dynein heavy chain family.</text>
</comment>
<proteinExistence type="inferred from homology"/>
<accession>A0A1X7SVD7</accession>
<feature type="domain" description="Dynein heavy chain C-terminal" evidence="2">
    <location>
        <begin position="5"/>
        <end position="53"/>
    </location>
</feature>
<evidence type="ECO:0000259" key="2">
    <source>
        <dbReference type="Pfam" id="PF18199"/>
    </source>
</evidence>
<organism evidence="3">
    <name type="scientific">Amphimedon queenslandica</name>
    <name type="common">Sponge</name>
    <dbReference type="NCBI Taxonomy" id="400682"/>
    <lineage>
        <taxon>Eukaryota</taxon>
        <taxon>Metazoa</taxon>
        <taxon>Porifera</taxon>
        <taxon>Demospongiae</taxon>
        <taxon>Heteroscleromorpha</taxon>
        <taxon>Haplosclerida</taxon>
        <taxon>Niphatidae</taxon>
        <taxon>Amphimedon</taxon>
    </lineage>
</organism>
<reference evidence="3" key="1">
    <citation type="submission" date="2017-05" db="UniProtKB">
        <authorList>
            <consortium name="EnsemblMetazoa"/>
        </authorList>
    </citation>
    <scope>IDENTIFICATION</scope>
</reference>
<dbReference type="Gene3D" id="1.20.1270.280">
    <property type="match status" value="1"/>
</dbReference>
<dbReference type="GO" id="GO:0051959">
    <property type="term" value="F:dynein light intermediate chain binding"/>
    <property type="evidence" value="ECO:0007669"/>
    <property type="project" value="InterPro"/>
</dbReference>
<evidence type="ECO:0000313" key="3">
    <source>
        <dbReference type="EnsemblMetazoa" id="Aqu2.1.06035_001"/>
    </source>
</evidence>
<dbReference type="GO" id="GO:0045505">
    <property type="term" value="F:dynein intermediate chain binding"/>
    <property type="evidence" value="ECO:0007669"/>
    <property type="project" value="InterPro"/>
</dbReference>
<dbReference type="STRING" id="400682.A0A1X7SVD7"/>
<dbReference type="Pfam" id="PF18199">
    <property type="entry name" value="Dynein_C"/>
    <property type="match status" value="1"/>
</dbReference>
<dbReference type="InterPro" id="IPR026983">
    <property type="entry name" value="DHC"/>
</dbReference>
<dbReference type="EnsemblMetazoa" id="Aqu2.1.06035_001">
    <property type="protein sequence ID" value="Aqu2.1.06035_001"/>
    <property type="gene ID" value="Aqu2.1.06035"/>
</dbReference>
<dbReference type="GO" id="GO:0007018">
    <property type="term" value="P:microtubule-based movement"/>
    <property type="evidence" value="ECO:0007669"/>
    <property type="project" value="InterPro"/>
</dbReference>
<protein>
    <recommendedName>
        <fullName evidence="2">Dynein heavy chain C-terminal domain-containing protein</fullName>
    </recommendedName>
</protein>
<sequence>ILWESATIGFWFTELLERDSQFRSWVFGGRPDLFWMTGLFNPQGFLTAMRQEVGL</sequence>
<dbReference type="AlphaFoldDB" id="A0A1X7SVD7"/>
<dbReference type="PANTHER" id="PTHR46532">
    <property type="entry name" value="MALE FERTILITY FACTOR KL5"/>
    <property type="match status" value="1"/>
</dbReference>
<dbReference type="InterPro" id="IPR041228">
    <property type="entry name" value="Dynein_C"/>
</dbReference>
<name>A0A1X7SVD7_AMPQE</name>
<dbReference type="InParanoid" id="A0A1X7SVD7"/>
<dbReference type="GO" id="GO:0005858">
    <property type="term" value="C:axonemal dynein complex"/>
    <property type="evidence" value="ECO:0007669"/>
    <property type="project" value="TreeGrafter"/>
</dbReference>